<dbReference type="STRING" id="699431.SY89_00538"/>
<proteinExistence type="predicted"/>
<dbReference type="Proteomes" id="UP000050535">
    <property type="component" value="Unassembled WGS sequence"/>
</dbReference>
<dbReference type="AlphaFoldDB" id="A0A0P7H8I9"/>
<dbReference type="Pfam" id="PF24433">
    <property type="entry name" value="DUF7556"/>
    <property type="match status" value="1"/>
</dbReference>
<reference evidence="2" key="1">
    <citation type="submission" date="2013-11" db="EMBL/GenBank/DDBJ databases">
        <authorList>
            <person name="Hoang H.T."/>
            <person name="Killian M.L."/>
            <person name="Madson D.M."/>
            <person name="Arruda P.H.E."/>
            <person name="Sun D."/>
            <person name="Schwartz K.J."/>
            <person name="Yoon K."/>
        </authorList>
    </citation>
    <scope>NUCLEOTIDE SEQUENCE [LARGE SCALE GENOMIC DNA]</scope>
    <source>
        <strain evidence="2">CDK2</strain>
    </source>
</reference>
<dbReference type="InterPro" id="IPR055978">
    <property type="entry name" value="DUF7556"/>
</dbReference>
<dbReference type="OrthoDB" id="262340at2157"/>
<organism evidence="1 2">
    <name type="scientific">Halolamina pelagica</name>
    <dbReference type="NCBI Taxonomy" id="699431"/>
    <lineage>
        <taxon>Archaea</taxon>
        <taxon>Methanobacteriati</taxon>
        <taxon>Methanobacteriota</taxon>
        <taxon>Stenosarchaea group</taxon>
        <taxon>Halobacteria</taxon>
        <taxon>Halobacteriales</taxon>
        <taxon>Haloferacaceae</taxon>
    </lineage>
</organism>
<dbReference type="RefSeq" id="WP_189319096.1">
    <property type="nucleotide sequence ID" value="NZ_LGUC01000001.1"/>
</dbReference>
<comment type="caution">
    <text evidence="1">The sequence shown here is derived from an EMBL/GenBank/DDBJ whole genome shotgun (WGS) entry which is preliminary data.</text>
</comment>
<name>A0A0P7H8I9_9EURY</name>
<evidence type="ECO:0000313" key="2">
    <source>
        <dbReference type="Proteomes" id="UP000050535"/>
    </source>
</evidence>
<keyword evidence="2" id="KW-1185">Reference proteome</keyword>
<protein>
    <submittedName>
        <fullName evidence="1">Uncharacterized protein</fullName>
    </submittedName>
</protein>
<gene>
    <name evidence="1" type="ORF">SY89_00538</name>
</gene>
<accession>A0A0P7H8I9</accession>
<sequence length="47" mass="4857">MAPGTVHGGDDVMGSLDDAEFVIADLGREEAWISVAEGDAPVVAEWA</sequence>
<dbReference type="EMBL" id="LGUC01000001">
    <property type="protein sequence ID" value="KPN29820.1"/>
    <property type="molecule type" value="Genomic_DNA"/>
</dbReference>
<evidence type="ECO:0000313" key="1">
    <source>
        <dbReference type="EMBL" id="KPN29820.1"/>
    </source>
</evidence>